<feature type="compositionally biased region" description="Basic and acidic residues" evidence="1">
    <location>
        <begin position="195"/>
        <end position="204"/>
    </location>
</feature>
<dbReference type="EMBL" id="AP003442">
    <property type="protein sequence ID" value="BAD82465.1"/>
    <property type="molecule type" value="Genomic_DNA"/>
</dbReference>
<organism evidence="2">
    <name type="scientific">Oryza sativa subsp. japonica</name>
    <name type="common">Rice</name>
    <dbReference type="NCBI Taxonomy" id="39947"/>
    <lineage>
        <taxon>Eukaryota</taxon>
        <taxon>Viridiplantae</taxon>
        <taxon>Streptophyta</taxon>
        <taxon>Embryophyta</taxon>
        <taxon>Tracheophyta</taxon>
        <taxon>Spermatophyta</taxon>
        <taxon>Magnoliopsida</taxon>
        <taxon>Liliopsida</taxon>
        <taxon>Poales</taxon>
        <taxon>Poaceae</taxon>
        <taxon>BOP clade</taxon>
        <taxon>Oryzoideae</taxon>
        <taxon>Oryzeae</taxon>
        <taxon>Oryzinae</taxon>
        <taxon>Oryza</taxon>
        <taxon>Oryza sativa</taxon>
    </lineage>
</organism>
<evidence type="ECO:0000313" key="2">
    <source>
        <dbReference type="EMBL" id="BAD82465.1"/>
    </source>
</evidence>
<sequence>MLLPKTKGRRWIEEGERGDALPCGRGAVTMGRRHGSDLSGLRPGKRKKASARSSLPRPRTHRLSRCLAMNGGGESEGRQWRGGGKRTGGGIDGRAPWFIGRRCRFGNRPWAVKARAGARRSRPKRQQRRMTPAGRGKGKRKGERELAPCLFGEKEEGAGATQQREEELCLRPLEASAWSGGGRVVTTAMTAGRFGAERRHERQARAGADGGGDWPVGHHGARAGSNGRRGDLGDVGRKQQRGRGGARLGAAHEHACAAYGQCGGEGEREREREPGREGEMGREGFGPSNPREAK</sequence>
<dbReference type="Proteomes" id="UP000817658">
    <property type="component" value="Chromosome 1"/>
</dbReference>
<reference evidence="2" key="1">
    <citation type="journal article" date="2002" name="Nature">
        <title>The genome sequence and structure of rice chromosome 1.</title>
        <authorList>
            <person name="Sasaki T."/>
            <person name="Matsumoto T."/>
            <person name="Yamamoto K."/>
            <person name="Sakata K."/>
            <person name="Baba T."/>
            <person name="Katayose Y."/>
            <person name="Wu J."/>
            <person name="Niimura Y."/>
            <person name="Cheng Z."/>
            <person name="Nagamura Y."/>
            <person name="Antonio B.A."/>
            <person name="Kanamori H."/>
            <person name="Hosokawa S."/>
            <person name="Masukawa M."/>
            <person name="Arikawa K."/>
            <person name="Chiden Y."/>
            <person name="Hayashi M."/>
            <person name="Okamoto M."/>
            <person name="Ando T."/>
            <person name="Aoki H."/>
            <person name="Arita K."/>
            <person name="Hamada M."/>
            <person name="Harada C."/>
            <person name="Hijishita S."/>
            <person name="Honda M."/>
            <person name="Ichikawa Y."/>
            <person name="Idonuma A."/>
            <person name="Iijima M."/>
            <person name="Ikeda M."/>
            <person name="Ikeno M."/>
            <person name="Itoh S."/>
            <person name="Itoh T."/>
            <person name="Itoh Y."/>
            <person name="Itoh Y."/>
            <person name="Iwabuchi A."/>
            <person name="Kamiya K."/>
            <person name="Karasawa W."/>
            <person name="Katagiri S."/>
            <person name="Kikuta A."/>
            <person name="Kobayashi N."/>
            <person name="Kono I."/>
            <person name="Machita K."/>
            <person name="Maehara T."/>
            <person name="Mizuno H."/>
            <person name="Mizubayashi T."/>
            <person name="Mukai Y."/>
            <person name="Nagasaki H."/>
            <person name="Nakashima M."/>
            <person name="Nakama Y."/>
            <person name="Nakamichi Y."/>
            <person name="Nakamura M."/>
            <person name="Namiki N."/>
            <person name="Negishi M."/>
            <person name="Ohta I."/>
            <person name="Ono N."/>
            <person name="Saji S."/>
            <person name="Sakai K."/>
            <person name="Shibata M."/>
            <person name="Shimokawa T."/>
            <person name="Shomura A."/>
            <person name="Song J."/>
            <person name="Takazaki Y."/>
            <person name="Terasawa K."/>
            <person name="Tsuji K."/>
            <person name="Waki K."/>
            <person name="Yamagata H."/>
            <person name="Yamane H."/>
            <person name="Yoshiki S."/>
            <person name="Yoshihara R."/>
            <person name="Yukawa K."/>
            <person name="Zhong H."/>
            <person name="Iwama H."/>
            <person name="Endo T."/>
            <person name="Ito H."/>
            <person name="Hahn J.H."/>
            <person name="Kim H.I."/>
            <person name="Eun M.Y."/>
            <person name="Yano M."/>
            <person name="Jiang J."/>
            <person name="Gojobori T."/>
        </authorList>
    </citation>
    <scope>NUCLEOTIDE SEQUENCE [LARGE SCALE GENOMIC DNA]</scope>
</reference>
<protein>
    <submittedName>
        <fullName evidence="2">Epstein-Barr virus EBNA-1-like protein</fullName>
    </submittedName>
</protein>
<feature type="compositionally biased region" description="Basic and acidic residues" evidence="1">
    <location>
        <begin position="10"/>
        <end position="19"/>
    </location>
</feature>
<feature type="compositionally biased region" description="Basic and acidic residues" evidence="1">
    <location>
        <begin position="228"/>
        <end position="237"/>
    </location>
</feature>
<name>Q5N7T9_ORYSJ</name>
<feature type="region of interest" description="Disordered" evidence="1">
    <location>
        <begin position="192"/>
        <end position="294"/>
    </location>
</feature>
<gene>
    <name evidence="2" type="primary">B1096A10.27</name>
</gene>
<evidence type="ECO:0000256" key="1">
    <source>
        <dbReference type="SAM" id="MobiDB-lite"/>
    </source>
</evidence>
<feature type="compositionally biased region" description="Basic residues" evidence="1">
    <location>
        <begin position="116"/>
        <end position="128"/>
    </location>
</feature>
<accession>Q5N7T9</accession>
<proteinExistence type="predicted"/>
<feature type="region of interest" description="Disordered" evidence="1">
    <location>
        <begin position="1"/>
        <end position="93"/>
    </location>
</feature>
<feature type="region of interest" description="Disordered" evidence="1">
    <location>
        <begin position="113"/>
        <end position="143"/>
    </location>
</feature>
<dbReference type="AlphaFoldDB" id="Q5N7T9"/>
<feature type="compositionally biased region" description="Gly residues" evidence="1">
    <location>
        <begin position="70"/>
        <end position="92"/>
    </location>
</feature>
<feature type="compositionally biased region" description="Basic and acidic residues" evidence="1">
    <location>
        <begin position="265"/>
        <end position="282"/>
    </location>
</feature>